<reference evidence="2" key="2">
    <citation type="submission" date="2013-10" db="EMBL/GenBank/DDBJ databases">
        <authorList>
            <person name="Aslett M."/>
        </authorList>
    </citation>
    <scope>NUCLEOTIDE SEQUENCE</scope>
    <source>
        <strain evidence="2">Houghton</strain>
    </source>
</reference>
<evidence type="ECO:0000313" key="3">
    <source>
        <dbReference type="Proteomes" id="UP000018050"/>
    </source>
</evidence>
<dbReference type="GeneID" id="25271415"/>
<feature type="compositionally biased region" description="Low complexity" evidence="1">
    <location>
        <begin position="21"/>
        <end position="39"/>
    </location>
</feature>
<keyword evidence="3" id="KW-1185">Reference proteome</keyword>
<feature type="region of interest" description="Disordered" evidence="1">
    <location>
        <begin position="1"/>
        <end position="95"/>
    </location>
</feature>
<protein>
    <submittedName>
        <fullName evidence="2">Uncharacterized protein</fullName>
    </submittedName>
</protein>
<dbReference type="AlphaFoldDB" id="U6GE39"/>
<organism evidence="2 3">
    <name type="scientific">Eimeria acervulina</name>
    <name type="common">Coccidian parasite</name>
    <dbReference type="NCBI Taxonomy" id="5801"/>
    <lineage>
        <taxon>Eukaryota</taxon>
        <taxon>Sar</taxon>
        <taxon>Alveolata</taxon>
        <taxon>Apicomplexa</taxon>
        <taxon>Conoidasida</taxon>
        <taxon>Coccidia</taxon>
        <taxon>Eucoccidiorida</taxon>
        <taxon>Eimeriorina</taxon>
        <taxon>Eimeriidae</taxon>
        <taxon>Eimeria</taxon>
    </lineage>
</organism>
<dbReference type="Proteomes" id="UP000018050">
    <property type="component" value="Unassembled WGS sequence"/>
</dbReference>
<proteinExistence type="predicted"/>
<gene>
    <name evidence="2" type="ORF">EAH_00033450</name>
</gene>
<evidence type="ECO:0000313" key="2">
    <source>
        <dbReference type="EMBL" id="CDI78430.1"/>
    </source>
</evidence>
<accession>U6GE39</accession>
<dbReference type="RefSeq" id="XP_013251335.1">
    <property type="nucleotide sequence ID" value="XM_013395881.1"/>
</dbReference>
<name>U6GE39_EIMAC</name>
<evidence type="ECO:0000256" key="1">
    <source>
        <dbReference type="SAM" id="MobiDB-lite"/>
    </source>
</evidence>
<sequence>MPLQHTQPLYGSGRPHDLQHQQHLQQPLLQQQPLQQQHPVYGQPMHPPPIDMHQQQLQPLQLQQQQQQVLQQQQQPPAPAAPPKFRIRLPMQPSQ</sequence>
<dbReference type="EMBL" id="HG670869">
    <property type="protein sequence ID" value="CDI78430.1"/>
    <property type="molecule type" value="Genomic_DNA"/>
</dbReference>
<reference evidence="2" key="1">
    <citation type="submission" date="2013-10" db="EMBL/GenBank/DDBJ databases">
        <title>Genomic analysis of the causative agents of coccidiosis in chickens.</title>
        <authorList>
            <person name="Reid A.J."/>
            <person name="Blake D."/>
            <person name="Billington K."/>
            <person name="Browne H."/>
            <person name="Dunn M."/>
            <person name="Hung S."/>
            <person name="Kawahara F."/>
            <person name="Miranda-Saavedra D."/>
            <person name="Mourier T."/>
            <person name="Nagra H."/>
            <person name="Otto T.D."/>
            <person name="Rawlings N."/>
            <person name="Sanchez A."/>
            <person name="Sanders M."/>
            <person name="Subramaniam C."/>
            <person name="Tay Y."/>
            <person name="Dear P."/>
            <person name="Doerig C."/>
            <person name="Gruber A."/>
            <person name="Parkinson J."/>
            <person name="Shirley M."/>
            <person name="Wan K.L."/>
            <person name="Berriman M."/>
            <person name="Tomley F."/>
            <person name="Pain A."/>
        </authorList>
    </citation>
    <scope>NUCLEOTIDE SEQUENCE</scope>
    <source>
        <strain evidence="2">Houghton</strain>
    </source>
</reference>
<dbReference type="VEuPathDB" id="ToxoDB:EAH_00033450"/>
<feature type="compositionally biased region" description="Low complexity" evidence="1">
    <location>
        <begin position="54"/>
        <end position="75"/>
    </location>
</feature>